<sequence length="1304" mass="140915">MIPSHEFEGSNIDTPLSSRVPEVATRADFSALGNVTMTLHKLSAGSGYEYLTRQVAAMDSTEKGHAALADYYSAKGESPGVWMGSGLAGIAGIETGDTVTAEQMLQLFGHGLDPVSGERLGRPYRLYDNRLSDDFRAEVGLRTRALTAGNELTHPAAPADIRARARTEVAREFFVEEHGRAPANPRELDAALKRYSRPPRAAVAGFDLTFSPVKSVSTLWAIAPPEVSAVIEQAHHAAVSDALRFVEREALFTREGLNGARQVETRGLLAAAFTHRDSRAGDPDLHTHVAVANKVQATGGKWLAIYGRVLYESAVAASETYNTALERHLSEKLGVRFAERPDAPRGKRPVREIVGVNPTLNQEWSKRRRDIDRRQGDLTADFQQTHGRPPTPVEAIGLAQQANLETRDAKHEPRSLAEQRSVWHDEAVSKLGSQNAVDNMVAEALHPVAAQRQAVSATWVSATAQRVVAELEAHRATWKTNHVRAEVQRQVRDIEFDSGHLDATVDRVIDHVLERLSVNLTPDLDTINDPEKLRRSDNSGVYRHSGRDLFTSPRILDAEQQITAAAGRSDGRVVPVETVEITLLEGAANTVTLNQGQARLVREMATSGRRVHLGIAAAGSGKTTAMRILARAWNEAGGQVVGLAPSAAAASALQIETGINSDTLAKLVHDLDTGNPSPPLSIGPDTLAIIDEAGMADTLTLARVIDHAIENGASVRLVGDDQQLSAIGAGGVLRDIAASHGAARLGELMRFSDPAEAVASLALRDGDASALGFYFDHDRVHIGSTTTDAVFDAWSHDRADGLDSLMLAPTRDLVTELNQRARDARLANTKPHAEVQLSDGNSASVGDTIRTRRNDRTLAVSPTDWVKNGDRWTVTDVLGGSLTARHATSGLHVNLPVSYVSQHVELGYASTVHSAQGLTADTMHGVVTGTESRETLYTMVTRGRHANHVHLAMGGDGDLHHLLHLDSREPATATEILEAILARTGAAVSATTTAREATSPSAQLHDATTRYADALVAAAEDMLGLDRVLDIAEQAEQLLPGLTGSTGWPTLSAQLLMIESNGLSAHDLLETAFTYRPLDDADDAALVLGWRLHTLAPTDGGPLPWLPATPANLTDDPTWGTYLAERAEQVSTLTDDLRRSTDQRPHEWLPPNSTLPASLTSDIEVWRAAHGIPESDRRPTGSPKADFAAREHQQRLDQRLNHHLDKQGAAWIRPITELVGHRDTHTPVLAERLARLVQQGHDAHRLLETAGSQGPLPDDHATSALDSRITRLLADENRVSSRIRQQNIALPRRSFDPPRGGPSI</sequence>
<keyword evidence="5" id="KW-1185">Reference proteome</keyword>
<evidence type="ECO:0000259" key="3">
    <source>
        <dbReference type="Pfam" id="PF13538"/>
    </source>
</evidence>
<evidence type="ECO:0000259" key="2">
    <source>
        <dbReference type="Pfam" id="PF08751"/>
    </source>
</evidence>
<feature type="domain" description="UvrD-like helicase C-terminal" evidence="3">
    <location>
        <begin position="907"/>
        <end position="946"/>
    </location>
</feature>
<dbReference type="OrthoDB" id="4524286at2"/>
<dbReference type="Pfam" id="PF13604">
    <property type="entry name" value="AAA_30"/>
    <property type="match status" value="1"/>
</dbReference>
<protein>
    <submittedName>
        <fullName evidence="4">Relaxase domain-containing protein</fullName>
    </submittedName>
</protein>
<proteinExistence type="predicted"/>
<dbReference type="NCBIfam" id="NF041492">
    <property type="entry name" value="MobF"/>
    <property type="match status" value="1"/>
</dbReference>
<dbReference type="SUPFAM" id="SSF55464">
    <property type="entry name" value="Origin of replication-binding domain, RBD-like"/>
    <property type="match status" value="1"/>
</dbReference>
<dbReference type="Proteomes" id="UP000380867">
    <property type="component" value="Unassembled WGS sequence"/>
</dbReference>
<comment type="caution">
    <text evidence="4">The sequence shown here is derived from an EMBL/GenBank/DDBJ whole genome shotgun (WGS) entry which is preliminary data.</text>
</comment>
<dbReference type="InterPro" id="IPR014862">
    <property type="entry name" value="TrwC"/>
</dbReference>
<evidence type="ECO:0000313" key="5">
    <source>
        <dbReference type="Proteomes" id="UP000380867"/>
    </source>
</evidence>
<dbReference type="Pfam" id="PF13538">
    <property type="entry name" value="UvrD_C_2"/>
    <property type="match status" value="1"/>
</dbReference>
<dbReference type="InterPro" id="IPR027417">
    <property type="entry name" value="P-loop_NTPase"/>
</dbReference>
<feature type="region of interest" description="Disordered" evidence="1">
    <location>
        <begin position="1173"/>
        <end position="1193"/>
    </location>
</feature>
<feature type="domain" description="TrwC relaxase" evidence="2">
    <location>
        <begin position="44"/>
        <end position="428"/>
    </location>
</feature>
<dbReference type="CDD" id="cd18809">
    <property type="entry name" value="SF1_C_RecD"/>
    <property type="match status" value="1"/>
</dbReference>
<dbReference type="InterPro" id="IPR027785">
    <property type="entry name" value="UvrD-like_helicase_C"/>
</dbReference>
<dbReference type="Pfam" id="PF08751">
    <property type="entry name" value="TrwC"/>
    <property type="match status" value="1"/>
</dbReference>
<dbReference type="SUPFAM" id="SSF52540">
    <property type="entry name" value="P-loop containing nucleoside triphosphate hydrolases"/>
    <property type="match status" value="2"/>
</dbReference>
<dbReference type="Gene3D" id="3.40.50.300">
    <property type="entry name" value="P-loop containing nucleotide triphosphate hydrolases"/>
    <property type="match status" value="2"/>
</dbReference>
<organism evidence="4 5">
    <name type="scientific">Aeromicrobium ginsengisoli</name>
    <dbReference type="NCBI Taxonomy" id="363867"/>
    <lineage>
        <taxon>Bacteria</taxon>
        <taxon>Bacillati</taxon>
        <taxon>Actinomycetota</taxon>
        <taxon>Actinomycetes</taxon>
        <taxon>Propionibacteriales</taxon>
        <taxon>Nocardioidaceae</taxon>
        <taxon>Aeromicrobium</taxon>
    </lineage>
</organism>
<gene>
    <name evidence="4" type="ORF">ESP70_003915</name>
</gene>
<evidence type="ECO:0000313" key="4">
    <source>
        <dbReference type="EMBL" id="KAA1399911.1"/>
    </source>
</evidence>
<dbReference type="Gene3D" id="2.30.30.940">
    <property type="match status" value="1"/>
</dbReference>
<evidence type="ECO:0000256" key="1">
    <source>
        <dbReference type="SAM" id="MobiDB-lite"/>
    </source>
</evidence>
<reference evidence="4" key="1">
    <citation type="submission" date="2019-09" db="EMBL/GenBank/DDBJ databases">
        <authorList>
            <person name="Li J."/>
        </authorList>
    </citation>
    <scope>NUCLEOTIDE SEQUENCE [LARGE SCALE GENOMIC DNA]</scope>
    <source>
        <strain evidence="4">JCM 14732</strain>
    </source>
</reference>
<accession>A0A5M4FIM7</accession>
<dbReference type="EMBL" id="SDPQ02000001">
    <property type="protein sequence ID" value="KAA1399911.1"/>
    <property type="molecule type" value="Genomic_DNA"/>
</dbReference>
<name>A0A5M4FIM7_9ACTN</name>